<protein>
    <recommendedName>
        <fullName evidence="9">alpha-1,2-Mannosidase</fullName>
        <ecNumber evidence="9">3.2.1.-</ecNumber>
    </recommendedName>
</protein>
<feature type="disulfide bond" evidence="8">
    <location>
        <begin position="401"/>
        <end position="430"/>
    </location>
</feature>
<name>A0A6A6DI14_9PEZI</name>
<dbReference type="GO" id="GO:0016020">
    <property type="term" value="C:membrane"/>
    <property type="evidence" value="ECO:0007669"/>
    <property type="project" value="InterPro"/>
</dbReference>
<organism evidence="12 13">
    <name type="scientific">Zopfia rhizophila CBS 207.26</name>
    <dbReference type="NCBI Taxonomy" id="1314779"/>
    <lineage>
        <taxon>Eukaryota</taxon>
        <taxon>Fungi</taxon>
        <taxon>Dikarya</taxon>
        <taxon>Ascomycota</taxon>
        <taxon>Pezizomycotina</taxon>
        <taxon>Dothideomycetes</taxon>
        <taxon>Dothideomycetes incertae sedis</taxon>
        <taxon>Zopfiaceae</taxon>
        <taxon>Zopfia</taxon>
    </lineage>
</organism>
<dbReference type="InterPro" id="IPR001382">
    <property type="entry name" value="Glyco_hydro_47"/>
</dbReference>
<evidence type="ECO:0000256" key="6">
    <source>
        <dbReference type="PIRSR" id="PIRSR601382-1"/>
    </source>
</evidence>
<evidence type="ECO:0000313" key="13">
    <source>
        <dbReference type="Proteomes" id="UP000800200"/>
    </source>
</evidence>
<dbReference type="AlphaFoldDB" id="A0A6A6DI14"/>
<evidence type="ECO:0000256" key="10">
    <source>
        <dbReference type="SAM" id="MobiDB-lite"/>
    </source>
</evidence>
<keyword evidence="7" id="KW-0106">Calcium</keyword>
<keyword evidence="5 8" id="KW-1015">Disulfide bond</keyword>
<accession>A0A6A6DI14</accession>
<dbReference type="PANTHER" id="PTHR11742">
    <property type="entry name" value="MANNOSYL-OLIGOSACCHARIDE ALPHA-1,2-MANNOSIDASE-RELATED"/>
    <property type="match status" value="1"/>
</dbReference>
<feature type="compositionally biased region" description="Basic and acidic residues" evidence="10">
    <location>
        <begin position="37"/>
        <end position="52"/>
    </location>
</feature>
<evidence type="ECO:0000256" key="5">
    <source>
        <dbReference type="ARBA" id="ARBA00023157"/>
    </source>
</evidence>
<dbReference type="PANTHER" id="PTHR11742:SF89">
    <property type="entry name" value="ALPHA-1,2-MANNOSIDASE"/>
    <property type="match status" value="1"/>
</dbReference>
<evidence type="ECO:0000313" key="12">
    <source>
        <dbReference type="EMBL" id="KAF2177899.1"/>
    </source>
</evidence>
<keyword evidence="7" id="KW-0479">Metal-binding</keyword>
<evidence type="ECO:0000256" key="7">
    <source>
        <dbReference type="PIRSR" id="PIRSR601382-2"/>
    </source>
</evidence>
<dbReference type="InterPro" id="IPR036026">
    <property type="entry name" value="Seven-hairpin_glycosidases"/>
</dbReference>
<gene>
    <name evidence="12" type="ORF">K469DRAFT_696287</name>
</gene>
<dbReference type="Proteomes" id="UP000800200">
    <property type="component" value="Unassembled WGS sequence"/>
</dbReference>
<keyword evidence="11" id="KW-0812">Transmembrane</keyword>
<dbReference type="GO" id="GO:0005509">
    <property type="term" value="F:calcium ion binding"/>
    <property type="evidence" value="ECO:0007669"/>
    <property type="project" value="InterPro"/>
</dbReference>
<dbReference type="UniPathway" id="UPA00378"/>
<feature type="transmembrane region" description="Helical" evidence="11">
    <location>
        <begin position="7"/>
        <end position="28"/>
    </location>
</feature>
<evidence type="ECO:0000256" key="1">
    <source>
        <dbReference type="ARBA" id="ARBA00001913"/>
    </source>
</evidence>
<comment type="cofactor">
    <cofactor evidence="1 7">
        <name>Ca(2+)</name>
        <dbReference type="ChEBI" id="CHEBI:29108"/>
    </cofactor>
</comment>
<dbReference type="EMBL" id="ML994681">
    <property type="protein sequence ID" value="KAF2177899.1"/>
    <property type="molecule type" value="Genomic_DNA"/>
</dbReference>
<feature type="region of interest" description="Disordered" evidence="10">
    <location>
        <begin position="32"/>
        <end position="61"/>
    </location>
</feature>
<proteinExistence type="inferred from homology"/>
<dbReference type="GO" id="GO:0036503">
    <property type="term" value="P:ERAD pathway"/>
    <property type="evidence" value="ECO:0007669"/>
    <property type="project" value="UniProtKB-ARBA"/>
</dbReference>
<dbReference type="OrthoDB" id="8118055at2759"/>
<feature type="active site" description="Proton donor" evidence="6">
    <location>
        <position position="330"/>
    </location>
</feature>
<feature type="active site" evidence="6">
    <location>
        <position position="506"/>
    </location>
</feature>
<evidence type="ECO:0000256" key="2">
    <source>
        <dbReference type="ARBA" id="ARBA00004922"/>
    </source>
</evidence>
<dbReference type="Gene3D" id="1.50.10.10">
    <property type="match status" value="1"/>
</dbReference>
<dbReference type="InterPro" id="IPR012341">
    <property type="entry name" value="6hp_glycosidase-like_sf"/>
</dbReference>
<evidence type="ECO:0000256" key="11">
    <source>
        <dbReference type="SAM" id="Phobius"/>
    </source>
</evidence>
<evidence type="ECO:0000256" key="3">
    <source>
        <dbReference type="ARBA" id="ARBA00007658"/>
    </source>
</evidence>
<feature type="binding site" evidence="7">
    <location>
        <position position="594"/>
    </location>
    <ligand>
        <name>Ca(2+)</name>
        <dbReference type="ChEBI" id="CHEBI:29108"/>
    </ligand>
</feature>
<sequence>MALLKRYGIYTAIAAFFVYILYSLSFPYQAPEGGAPRPHDQNGESAPKEPQRPQHPQAPPKLQSYDWAKIPIKNPVSSMIPLPTGSPVPLPKIQFDFKPEEGTAKNIRETRRREVRKAFERCWKAYHERAWMQDELQPISGGAKNAFGGWAATLIDALDTLWIMDMKTEFRTAVDAVAKIDFGTTTLERVNVFETNIRHLGGLLAAYELSGENVLLQKAKEVGEMLYHAFDTPNRMPITRWNFHGAGSGKTQVADEVVLVAEIGSLTMEFSRLSQITNDPKWYDAISRITEVFDQQQSKTKLPGMWPIVINAKKPDFTEDTGFTLAAMADSLYEYFPKTYALLGGLNPIYKKLYEESMKTAIKHTLYRPMTPENADILMSGFVRGEESQATLYPEMQHLVCFTGGMFALGGRIFENEEHVKIGRKLTDGCVWAYKALPYGIMPEISHLHACPNMTSCEWDEQIWKDDVARRADLGNEKDPMQNIASQRLPKGYTAIDDRRYILRPEAIESVFILYRITGEQQWQAAAWDMFTAIQQSTQTDIANAALIDISVTDSSPPKMDSMESFWMAETLKYFYLIFSDPDVISLDDYVFNTEAHPLRIPK</sequence>
<dbReference type="SUPFAM" id="SSF48225">
    <property type="entry name" value="Seven-hairpin glycosidases"/>
    <property type="match status" value="1"/>
</dbReference>
<keyword evidence="9" id="KW-0326">Glycosidase</keyword>
<dbReference type="GO" id="GO:0004571">
    <property type="term" value="F:mannosyl-oligosaccharide 1,2-alpha-mannosidase activity"/>
    <property type="evidence" value="ECO:0007669"/>
    <property type="project" value="InterPro"/>
</dbReference>
<feature type="active site" description="Proton donor" evidence="6">
    <location>
        <position position="194"/>
    </location>
</feature>
<dbReference type="EC" id="3.2.1.-" evidence="9"/>
<dbReference type="FunFam" id="1.50.10.10:FF:000037">
    <property type="entry name" value="alpha-1,2-Mannosidase"/>
    <property type="match status" value="1"/>
</dbReference>
<evidence type="ECO:0000256" key="9">
    <source>
        <dbReference type="RuleBase" id="RU361193"/>
    </source>
</evidence>
<dbReference type="InterPro" id="IPR050749">
    <property type="entry name" value="Glycosyl_Hydrolase_47"/>
</dbReference>
<evidence type="ECO:0000256" key="8">
    <source>
        <dbReference type="PIRSR" id="PIRSR601382-3"/>
    </source>
</evidence>
<keyword evidence="4 9" id="KW-0378">Hydrolase</keyword>
<feature type="active site" description="Proton donor" evidence="6">
    <location>
        <position position="444"/>
    </location>
</feature>
<reference evidence="12" key="1">
    <citation type="journal article" date="2020" name="Stud. Mycol.">
        <title>101 Dothideomycetes genomes: a test case for predicting lifestyles and emergence of pathogens.</title>
        <authorList>
            <person name="Haridas S."/>
            <person name="Albert R."/>
            <person name="Binder M."/>
            <person name="Bloem J."/>
            <person name="Labutti K."/>
            <person name="Salamov A."/>
            <person name="Andreopoulos B."/>
            <person name="Baker S."/>
            <person name="Barry K."/>
            <person name="Bills G."/>
            <person name="Bluhm B."/>
            <person name="Cannon C."/>
            <person name="Castanera R."/>
            <person name="Culley D."/>
            <person name="Daum C."/>
            <person name="Ezra D."/>
            <person name="Gonzalez J."/>
            <person name="Henrissat B."/>
            <person name="Kuo A."/>
            <person name="Liang C."/>
            <person name="Lipzen A."/>
            <person name="Lutzoni F."/>
            <person name="Magnuson J."/>
            <person name="Mondo S."/>
            <person name="Nolan M."/>
            <person name="Ohm R."/>
            <person name="Pangilinan J."/>
            <person name="Park H.-J."/>
            <person name="Ramirez L."/>
            <person name="Alfaro M."/>
            <person name="Sun H."/>
            <person name="Tritt A."/>
            <person name="Yoshinaga Y."/>
            <person name="Zwiers L.-H."/>
            <person name="Turgeon B."/>
            <person name="Goodwin S."/>
            <person name="Spatafora J."/>
            <person name="Crous P."/>
            <person name="Grigoriev I."/>
        </authorList>
    </citation>
    <scope>NUCLEOTIDE SEQUENCE</scope>
    <source>
        <strain evidence="12">CBS 207.26</strain>
    </source>
</reference>
<evidence type="ECO:0000256" key="4">
    <source>
        <dbReference type="ARBA" id="ARBA00022801"/>
    </source>
</evidence>
<dbReference type="Pfam" id="PF01532">
    <property type="entry name" value="Glyco_hydro_47"/>
    <property type="match status" value="1"/>
</dbReference>
<comment type="pathway">
    <text evidence="2">Protein modification; protein glycosylation.</text>
</comment>
<dbReference type="GO" id="GO:0005975">
    <property type="term" value="P:carbohydrate metabolic process"/>
    <property type="evidence" value="ECO:0007669"/>
    <property type="project" value="InterPro"/>
</dbReference>
<keyword evidence="13" id="KW-1185">Reference proteome</keyword>
<keyword evidence="11" id="KW-0472">Membrane</keyword>
<dbReference type="PRINTS" id="PR00747">
    <property type="entry name" value="GLYHDRLASE47"/>
</dbReference>
<dbReference type="GO" id="GO:0005783">
    <property type="term" value="C:endoplasmic reticulum"/>
    <property type="evidence" value="ECO:0007669"/>
    <property type="project" value="TreeGrafter"/>
</dbReference>
<keyword evidence="11" id="KW-1133">Transmembrane helix</keyword>
<comment type="similarity">
    <text evidence="3 9">Belongs to the glycosyl hydrolase 47 family.</text>
</comment>